<reference evidence="9" key="1">
    <citation type="journal article" date="2019" name="Int. J. Syst. Evol. Microbiol.">
        <title>The Global Catalogue of Microorganisms (GCM) 10K type strain sequencing project: providing services to taxonomists for standard genome sequencing and annotation.</title>
        <authorList>
            <consortium name="The Broad Institute Genomics Platform"/>
            <consortium name="The Broad Institute Genome Sequencing Center for Infectious Disease"/>
            <person name="Wu L."/>
            <person name="Ma J."/>
        </authorList>
    </citation>
    <scope>NUCLEOTIDE SEQUENCE [LARGE SCALE GENOMIC DNA]</scope>
    <source>
        <strain evidence="9">JCM 19134</strain>
    </source>
</reference>
<dbReference type="EMBL" id="BAABLX010000007">
    <property type="protein sequence ID" value="GAA4935242.1"/>
    <property type="molecule type" value="Genomic_DNA"/>
</dbReference>
<evidence type="ECO:0000313" key="9">
    <source>
        <dbReference type="Proteomes" id="UP001409585"/>
    </source>
</evidence>
<feature type="chain" id="PRO_5043405339" evidence="7">
    <location>
        <begin position="32"/>
        <end position="276"/>
    </location>
</feature>
<dbReference type="RefSeq" id="WP_345418210.1">
    <property type="nucleotide sequence ID" value="NZ_AP031496.1"/>
</dbReference>
<dbReference type="PANTHER" id="PTHR33146">
    <property type="entry name" value="ENDONUCLEASE 4"/>
    <property type="match status" value="1"/>
</dbReference>
<proteinExistence type="predicted"/>
<keyword evidence="9" id="KW-1185">Reference proteome</keyword>
<dbReference type="InterPro" id="IPR003154">
    <property type="entry name" value="S1/P1nuclease"/>
</dbReference>
<dbReference type="GO" id="GO:0006308">
    <property type="term" value="P:DNA catabolic process"/>
    <property type="evidence" value="ECO:0007669"/>
    <property type="project" value="InterPro"/>
</dbReference>
<dbReference type="AlphaFoldDB" id="A0AAV3TZQ7"/>
<comment type="caution">
    <text evidence="8">The sequence shown here is derived from an EMBL/GenBank/DDBJ whole genome shotgun (WGS) entry which is preliminary data.</text>
</comment>
<evidence type="ECO:0000313" key="8">
    <source>
        <dbReference type="EMBL" id="GAA4935242.1"/>
    </source>
</evidence>
<evidence type="ECO:0000256" key="5">
    <source>
        <dbReference type="ARBA" id="ARBA00023157"/>
    </source>
</evidence>
<keyword evidence="3" id="KW-0255">Endonuclease</keyword>
<dbReference type="Gene3D" id="1.10.575.10">
    <property type="entry name" value="P1 Nuclease"/>
    <property type="match status" value="1"/>
</dbReference>
<keyword evidence="4" id="KW-0378">Hydrolase</keyword>
<keyword evidence="2" id="KW-0479">Metal-binding</keyword>
<dbReference type="CDD" id="cd11010">
    <property type="entry name" value="S1-P1_nuclease"/>
    <property type="match status" value="1"/>
</dbReference>
<dbReference type="PANTHER" id="PTHR33146:SF26">
    <property type="entry name" value="ENDONUCLEASE 4"/>
    <property type="match status" value="1"/>
</dbReference>
<evidence type="ECO:0000256" key="4">
    <source>
        <dbReference type="ARBA" id="ARBA00022801"/>
    </source>
</evidence>
<dbReference type="GO" id="GO:0003676">
    <property type="term" value="F:nucleic acid binding"/>
    <property type="evidence" value="ECO:0007669"/>
    <property type="project" value="InterPro"/>
</dbReference>
<keyword evidence="6" id="KW-0325">Glycoprotein</keyword>
<organism evidence="8 9">
    <name type="scientific">Halioxenophilus aromaticivorans</name>
    <dbReference type="NCBI Taxonomy" id="1306992"/>
    <lineage>
        <taxon>Bacteria</taxon>
        <taxon>Pseudomonadati</taxon>
        <taxon>Pseudomonadota</taxon>
        <taxon>Gammaproteobacteria</taxon>
        <taxon>Alteromonadales</taxon>
        <taxon>Alteromonadaceae</taxon>
        <taxon>Halioxenophilus</taxon>
    </lineage>
</organism>
<gene>
    <name evidence="8" type="ORF">GCM10025791_10710</name>
</gene>
<dbReference type="GO" id="GO:0016788">
    <property type="term" value="F:hydrolase activity, acting on ester bonds"/>
    <property type="evidence" value="ECO:0007669"/>
    <property type="project" value="InterPro"/>
</dbReference>
<evidence type="ECO:0000256" key="1">
    <source>
        <dbReference type="ARBA" id="ARBA00022722"/>
    </source>
</evidence>
<evidence type="ECO:0000256" key="6">
    <source>
        <dbReference type="ARBA" id="ARBA00023180"/>
    </source>
</evidence>
<dbReference type="SUPFAM" id="SSF48537">
    <property type="entry name" value="Phospholipase C/P1 nuclease"/>
    <property type="match status" value="1"/>
</dbReference>
<keyword evidence="5" id="KW-1015">Disulfide bond</keyword>
<protein>
    <submittedName>
        <fullName evidence="8">S1/P1 nuclease</fullName>
    </submittedName>
</protein>
<feature type="signal peptide" evidence="7">
    <location>
        <begin position="1"/>
        <end position="31"/>
    </location>
</feature>
<dbReference type="Proteomes" id="UP001409585">
    <property type="component" value="Unassembled WGS sequence"/>
</dbReference>
<dbReference type="GO" id="GO:0004519">
    <property type="term" value="F:endonuclease activity"/>
    <property type="evidence" value="ECO:0007669"/>
    <property type="project" value="UniProtKB-KW"/>
</dbReference>
<name>A0AAV3TZQ7_9ALTE</name>
<evidence type="ECO:0000256" key="2">
    <source>
        <dbReference type="ARBA" id="ARBA00022723"/>
    </source>
</evidence>
<dbReference type="GO" id="GO:0046872">
    <property type="term" value="F:metal ion binding"/>
    <property type="evidence" value="ECO:0007669"/>
    <property type="project" value="UniProtKB-KW"/>
</dbReference>
<accession>A0AAV3TZQ7</accession>
<dbReference type="Pfam" id="PF02265">
    <property type="entry name" value="S1-P1_nuclease"/>
    <property type="match status" value="1"/>
</dbReference>
<evidence type="ECO:0000256" key="3">
    <source>
        <dbReference type="ARBA" id="ARBA00022759"/>
    </source>
</evidence>
<dbReference type="InterPro" id="IPR008947">
    <property type="entry name" value="PLipase_C/P1_nuclease_dom_sf"/>
</dbReference>
<evidence type="ECO:0000256" key="7">
    <source>
        <dbReference type="SAM" id="SignalP"/>
    </source>
</evidence>
<sequence length="276" mass="31593">MKGFQNSQGAGCKALTTLAVLFTFASPPCFAWGGTGHAAVCQIAWLQLSEATQQWLRPLYRAKGYDSFAESCNWADHIQSQARYDYLKPLHYVNMPRGARSYNKSLAICGQKSCITQAIEHYQQKLAKGEVGNRAEAVLLLAHLIGDIHQPMHVSYAHDWGGNKKSVRVPGEDKAQNLHWLWDVWLVRQMGIQSTPKAASKLLQNVSQRQRRQWLSDDDVHQWASESYRYTLKVYQEYSPKRSYGRAYVLRHGPFVTRRIQQAGVRLAQRLEQMRD</sequence>
<keyword evidence="7" id="KW-0732">Signal</keyword>
<keyword evidence="1" id="KW-0540">Nuclease</keyword>